<feature type="transmembrane region" description="Helical" evidence="1">
    <location>
        <begin position="7"/>
        <end position="25"/>
    </location>
</feature>
<comment type="caution">
    <text evidence="2">The sequence shown here is derived from an EMBL/GenBank/DDBJ whole genome shotgun (WGS) entry which is preliminary data.</text>
</comment>
<dbReference type="Proteomes" id="UP000522007">
    <property type="component" value="Unassembled WGS sequence"/>
</dbReference>
<protein>
    <submittedName>
        <fullName evidence="2">Uncharacterized protein</fullName>
    </submittedName>
</protein>
<name>A0A7X0T6E8_LISWE</name>
<dbReference type="EMBL" id="JAAROP010000013">
    <property type="protein sequence ID" value="MBC1323478.1"/>
    <property type="molecule type" value="Genomic_DNA"/>
</dbReference>
<feature type="transmembrane region" description="Helical" evidence="1">
    <location>
        <begin position="31"/>
        <end position="49"/>
    </location>
</feature>
<dbReference type="RefSeq" id="WP_185314244.1">
    <property type="nucleotide sequence ID" value="NZ_JACTJI010000001.1"/>
</dbReference>
<sequence>MRYQKISFTMTSIMAVVVGYLIFTSNYRPDIPNWLLFLFLVLSIAVTVSQWKEKHLIWSCIGLFVAILISVHYILTI</sequence>
<evidence type="ECO:0000256" key="1">
    <source>
        <dbReference type="SAM" id="Phobius"/>
    </source>
</evidence>
<feature type="transmembrane region" description="Helical" evidence="1">
    <location>
        <begin position="56"/>
        <end position="75"/>
    </location>
</feature>
<keyword evidence="1" id="KW-0812">Transmembrane</keyword>
<keyword evidence="1" id="KW-0472">Membrane</keyword>
<evidence type="ECO:0000313" key="3">
    <source>
        <dbReference type="Proteomes" id="UP000522007"/>
    </source>
</evidence>
<organism evidence="2 3">
    <name type="scientific">Listeria welshimeri</name>
    <dbReference type="NCBI Taxonomy" id="1643"/>
    <lineage>
        <taxon>Bacteria</taxon>
        <taxon>Bacillati</taxon>
        <taxon>Bacillota</taxon>
        <taxon>Bacilli</taxon>
        <taxon>Bacillales</taxon>
        <taxon>Listeriaceae</taxon>
        <taxon>Listeria</taxon>
    </lineage>
</organism>
<dbReference type="AlphaFoldDB" id="A0A7X0T6E8"/>
<keyword evidence="1" id="KW-1133">Transmembrane helix</keyword>
<gene>
    <name evidence="2" type="ORF">HB853_11000</name>
</gene>
<accession>A0A7X0T6E8</accession>
<evidence type="ECO:0000313" key="2">
    <source>
        <dbReference type="EMBL" id="MBC1323478.1"/>
    </source>
</evidence>
<proteinExistence type="predicted"/>
<reference evidence="2 3" key="1">
    <citation type="submission" date="2020-03" db="EMBL/GenBank/DDBJ databases">
        <title>Soil Listeria distribution.</title>
        <authorList>
            <person name="Liao J."/>
            <person name="Wiedmann M."/>
        </authorList>
    </citation>
    <scope>NUCLEOTIDE SEQUENCE [LARGE SCALE GENOMIC DNA]</scope>
    <source>
        <strain evidence="2 3">FSL L7-1829</strain>
    </source>
</reference>